<keyword evidence="6 13" id="KW-0227">DNA damage</keyword>
<evidence type="ECO:0000256" key="5">
    <source>
        <dbReference type="ARBA" id="ARBA00022759"/>
    </source>
</evidence>
<dbReference type="PROSITE" id="PS01321">
    <property type="entry name" value="RUVC"/>
    <property type="match status" value="1"/>
</dbReference>
<evidence type="ECO:0000256" key="1">
    <source>
        <dbReference type="ARBA" id="ARBA00009518"/>
    </source>
</evidence>
<keyword evidence="10 13" id="KW-0233">DNA recombination</keyword>
<dbReference type="PANTHER" id="PTHR30194:SF3">
    <property type="entry name" value="CROSSOVER JUNCTION ENDODEOXYRIBONUCLEASE RUVC"/>
    <property type="match status" value="1"/>
</dbReference>
<evidence type="ECO:0000256" key="14">
    <source>
        <dbReference type="NCBIfam" id="TIGR00228"/>
    </source>
</evidence>
<dbReference type="GO" id="GO:0005737">
    <property type="term" value="C:cytoplasm"/>
    <property type="evidence" value="ECO:0007669"/>
    <property type="project" value="UniProtKB-SubCell"/>
</dbReference>
<comment type="subunit">
    <text evidence="13">Homodimer which binds Holliday junction (HJ) DNA. The HJ becomes 2-fold symmetrical on binding to RuvC with unstacked arms; it has a different conformation from HJ DNA in complex with RuvA. In the full resolvosome a probable DNA-RuvA(4)-RuvB(12)-RuvC(2) complex forms which resolves the HJ.</text>
</comment>
<dbReference type="PANTHER" id="PTHR30194">
    <property type="entry name" value="CROSSOVER JUNCTION ENDODEOXYRIBONUCLEASE RUVC"/>
    <property type="match status" value="1"/>
</dbReference>
<dbReference type="GO" id="GO:0048476">
    <property type="term" value="C:Holliday junction resolvase complex"/>
    <property type="evidence" value="ECO:0007669"/>
    <property type="project" value="UniProtKB-UniRule"/>
</dbReference>
<reference evidence="16" key="1">
    <citation type="submission" date="2017-09" db="EMBL/GenBank/DDBJ databases">
        <title>Depth-based differentiation of microbial function through sediment-hosted aquifers and enrichment of novel symbionts in the deep terrestrial subsurface.</title>
        <authorList>
            <person name="Probst A.J."/>
            <person name="Ladd B."/>
            <person name="Jarett J.K."/>
            <person name="Geller-Mcgrath D.E."/>
            <person name="Sieber C.M.K."/>
            <person name="Emerson J.B."/>
            <person name="Anantharaman K."/>
            <person name="Thomas B.C."/>
            <person name="Malmstrom R."/>
            <person name="Stieglmeier M."/>
            <person name="Klingl A."/>
            <person name="Woyke T."/>
            <person name="Ryan C.M."/>
            <person name="Banfield J.F."/>
        </authorList>
    </citation>
    <scope>NUCLEOTIDE SEQUENCE [LARGE SCALE GENOMIC DNA]</scope>
</reference>
<evidence type="ECO:0000256" key="8">
    <source>
        <dbReference type="ARBA" id="ARBA00022842"/>
    </source>
</evidence>
<feature type="binding site" evidence="13">
    <location>
        <position position="143"/>
    </location>
    <ligand>
        <name>Mg(2+)</name>
        <dbReference type="ChEBI" id="CHEBI:18420"/>
        <label>1</label>
    </ligand>
</feature>
<keyword evidence="5 13" id="KW-0255">Endonuclease</keyword>
<evidence type="ECO:0000256" key="4">
    <source>
        <dbReference type="ARBA" id="ARBA00022723"/>
    </source>
</evidence>
<dbReference type="FunFam" id="3.30.420.10:FF:000002">
    <property type="entry name" value="Crossover junction endodeoxyribonuclease RuvC"/>
    <property type="match status" value="1"/>
</dbReference>
<comment type="subcellular location">
    <subcellularLocation>
        <location evidence="13">Cytoplasm</location>
    </subcellularLocation>
</comment>
<dbReference type="InterPro" id="IPR002176">
    <property type="entry name" value="X-over_junc_endoDNase_RuvC"/>
</dbReference>
<dbReference type="Pfam" id="PF02075">
    <property type="entry name" value="RuvC"/>
    <property type="match status" value="1"/>
</dbReference>
<dbReference type="GO" id="GO:0008821">
    <property type="term" value="F:crossover junction DNA endonuclease activity"/>
    <property type="evidence" value="ECO:0007669"/>
    <property type="project" value="UniProtKB-UniRule"/>
</dbReference>
<dbReference type="GO" id="GO:0006310">
    <property type="term" value="P:DNA recombination"/>
    <property type="evidence" value="ECO:0007669"/>
    <property type="project" value="UniProtKB-UniRule"/>
</dbReference>
<keyword evidence="9 13" id="KW-0238">DNA-binding</keyword>
<dbReference type="EC" id="3.1.21.10" evidence="13 14"/>
<dbReference type="NCBIfam" id="TIGR00228">
    <property type="entry name" value="ruvC"/>
    <property type="match status" value="1"/>
</dbReference>
<evidence type="ECO:0000256" key="3">
    <source>
        <dbReference type="ARBA" id="ARBA00022722"/>
    </source>
</evidence>
<evidence type="ECO:0000256" key="7">
    <source>
        <dbReference type="ARBA" id="ARBA00022801"/>
    </source>
</evidence>
<dbReference type="GO" id="GO:0000287">
    <property type="term" value="F:magnesium ion binding"/>
    <property type="evidence" value="ECO:0007669"/>
    <property type="project" value="UniProtKB-UniRule"/>
</dbReference>
<dbReference type="EMBL" id="PFCO01000005">
    <property type="protein sequence ID" value="PIR69601.1"/>
    <property type="molecule type" value="Genomic_DNA"/>
</dbReference>
<comment type="catalytic activity">
    <reaction evidence="12 13">
        <text>Endonucleolytic cleavage at a junction such as a reciprocal single-stranded crossover between two homologous DNA duplexes (Holliday junction).</text>
        <dbReference type="EC" id="3.1.21.10"/>
    </reaction>
</comment>
<gene>
    <name evidence="13" type="primary">ruvC</name>
    <name evidence="15" type="ORF">COU47_02490</name>
</gene>
<evidence type="ECO:0000256" key="6">
    <source>
        <dbReference type="ARBA" id="ARBA00022763"/>
    </source>
</evidence>
<evidence type="ECO:0000256" key="12">
    <source>
        <dbReference type="ARBA" id="ARBA00029354"/>
    </source>
</evidence>
<keyword evidence="3 13" id="KW-0540">Nuclease</keyword>
<feature type="binding site" evidence="13">
    <location>
        <position position="12"/>
    </location>
    <ligand>
        <name>Mg(2+)</name>
        <dbReference type="ChEBI" id="CHEBI:18420"/>
        <label>1</label>
    </ligand>
</feature>
<dbReference type="Proteomes" id="UP000231503">
    <property type="component" value="Unassembled WGS sequence"/>
</dbReference>
<evidence type="ECO:0000256" key="13">
    <source>
        <dbReference type="HAMAP-Rule" id="MF_00034"/>
    </source>
</evidence>
<keyword evidence="11 13" id="KW-0234">DNA repair</keyword>
<dbReference type="InterPro" id="IPR020563">
    <property type="entry name" value="X-over_junc_endoDNase_Mg_BS"/>
</dbReference>
<dbReference type="InterPro" id="IPR012337">
    <property type="entry name" value="RNaseH-like_sf"/>
</dbReference>
<dbReference type="HAMAP" id="MF_00034">
    <property type="entry name" value="RuvC"/>
    <property type="match status" value="1"/>
</dbReference>
<comment type="similarity">
    <text evidence="1 13">Belongs to the RuvC family.</text>
</comment>
<feature type="active site" evidence="13">
    <location>
        <position position="12"/>
    </location>
</feature>
<feature type="active site" evidence="13">
    <location>
        <position position="72"/>
    </location>
</feature>
<evidence type="ECO:0000313" key="16">
    <source>
        <dbReference type="Proteomes" id="UP000231503"/>
    </source>
</evidence>
<dbReference type="CDD" id="cd16962">
    <property type="entry name" value="RuvC"/>
    <property type="match status" value="1"/>
</dbReference>
<comment type="cofactor">
    <cofactor evidence="13">
        <name>Mg(2+)</name>
        <dbReference type="ChEBI" id="CHEBI:18420"/>
    </cofactor>
    <text evidence="13">Binds 2 Mg(2+) ion per subunit.</text>
</comment>
<evidence type="ECO:0000313" key="15">
    <source>
        <dbReference type="EMBL" id="PIR69601.1"/>
    </source>
</evidence>
<dbReference type="SUPFAM" id="SSF53098">
    <property type="entry name" value="Ribonuclease H-like"/>
    <property type="match status" value="1"/>
</dbReference>
<comment type="caution">
    <text evidence="15">The sequence shown here is derived from an EMBL/GenBank/DDBJ whole genome shotgun (WGS) entry which is preliminary data.</text>
</comment>
<sequence>MNPKPKKVLGIDPGYGRLGWAIIEQKNGKDVLVDAGCFETSPRTPYQERLQSVGSHVTDLFLTHKPDLLAMEKLFFYSNQKTAMNVAEIRGMILHIAGATPTKEFTPAQIKQAVCGYGKADKKQMQSMTALLLGLAKPPQPDDKADAIAAALTGMHHVL</sequence>
<comment type="function">
    <text evidence="13">The RuvA-RuvB-RuvC complex processes Holliday junction (HJ) DNA during genetic recombination and DNA repair. Endonuclease that resolves HJ intermediates. Cleaves cruciform DNA by making single-stranded nicks across the HJ at symmetrical positions within the homologous arms, yielding a 5'-phosphate and a 3'-hydroxyl group; requires a central core of homology in the junction. The consensus cleavage sequence is 5'-(A/T)TT(C/G)-3'. Cleavage occurs on the 3'-side of the TT dinucleotide at the point of strand exchange. HJ branch migration catalyzed by RuvA-RuvB allows RuvC to scan DNA until it finds its consensus sequence, where it cleaves and resolves the cruciform DNA.</text>
</comment>
<dbReference type="Gene3D" id="3.30.420.10">
    <property type="entry name" value="Ribonuclease H-like superfamily/Ribonuclease H"/>
    <property type="match status" value="1"/>
</dbReference>
<dbReference type="AlphaFoldDB" id="A0A2H0TDI4"/>
<keyword evidence="7 13" id="KW-0378">Hydrolase</keyword>
<dbReference type="InterPro" id="IPR036397">
    <property type="entry name" value="RNaseH_sf"/>
</dbReference>
<dbReference type="GO" id="GO:0006281">
    <property type="term" value="P:DNA repair"/>
    <property type="evidence" value="ECO:0007669"/>
    <property type="project" value="UniProtKB-UniRule"/>
</dbReference>
<dbReference type="GO" id="GO:0003677">
    <property type="term" value="F:DNA binding"/>
    <property type="evidence" value="ECO:0007669"/>
    <property type="project" value="UniProtKB-KW"/>
</dbReference>
<feature type="binding site" evidence="13">
    <location>
        <position position="72"/>
    </location>
    <ligand>
        <name>Mg(2+)</name>
        <dbReference type="ChEBI" id="CHEBI:18420"/>
        <label>2</label>
    </ligand>
</feature>
<organism evidence="15 16">
    <name type="scientific">Candidatus Niyogibacteria bacterium CG10_big_fil_rev_8_21_14_0_10_46_36</name>
    <dbReference type="NCBI Taxonomy" id="1974726"/>
    <lineage>
        <taxon>Bacteria</taxon>
        <taxon>Candidatus Niyogiibacteriota</taxon>
    </lineage>
</organism>
<keyword evidence="8 13" id="KW-0460">Magnesium</keyword>
<keyword evidence="2 13" id="KW-0963">Cytoplasm</keyword>
<accession>A0A2H0TDI4</accession>
<proteinExistence type="inferred from homology"/>
<evidence type="ECO:0000256" key="11">
    <source>
        <dbReference type="ARBA" id="ARBA00023204"/>
    </source>
</evidence>
<evidence type="ECO:0000256" key="10">
    <source>
        <dbReference type="ARBA" id="ARBA00023172"/>
    </source>
</evidence>
<evidence type="ECO:0000256" key="9">
    <source>
        <dbReference type="ARBA" id="ARBA00023125"/>
    </source>
</evidence>
<dbReference type="NCBIfam" id="NF000711">
    <property type="entry name" value="PRK00039.2-1"/>
    <property type="match status" value="1"/>
</dbReference>
<protein>
    <recommendedName>
        <fullName evidence="13 14">Crossover junction endodeoxyribonuclease RuvC</fullName>
        <ecNumber evidence="13 14">3.1.21.10</ecNumber>
    </recommendedName>
    <alternativeName>
        <fullName evidence="13">Holliday junction nuclease RuvC</fullName>
    </alternativeName>
    <alternativeName>
        <fullName evidence="13">Holliday junction resolvase RuvC</fullName>
    </alternativeName>
</protein>
<evidence type="ECO:0000256" key="2">
    <source>
        <dbReference type="ARBA" id="ARBA00022490"/>
    </source>
</evidence>
<keyword evidence="4 13" id="KW-0479">Metal-binding</keyword>
<dbReference type="PRINTS" id="PR00696">
    <property type="entry name" value="RSOLVASERUVC"/>
</dbReference>
<feature type="active site" evidence="13">
    <location>
        <position position="143"/>
    </location>
</feature>
<name>A0A2H0TDI4_9BACT</name>